<accession>A0ABW7VU49</accession>
<sequence length="186" mass="19523">MTAVDKVIGRPWHIDSRTVVFGAVGAALYGALGIFSFILPGTANVAIRPALALVPFVGIRFGPVAGFFTGVVGTAITDQIQGFGFLTFWNWSLANGLIGVIASLLSHYLPAAKDKSLQAVRLAGLTFVAVVAGLAFTVTEVLLGHTLVYWFTGAYLPAVATTAAVSLLLVPVLDRAWQPLANRAGR</sequence>
<dbReference type="RefSeq" id="WP_397061431.1">
    <property type="nucleotide sequence ID" value="NZ_JBIRYL010000001.1"/>
</dbReference>
<proteinExistence type="predicted"/>
<evidence type="ECO:0000313" key="3">
    <source>
        <dbReference type="Proteomes" id="UP001611494"/>
    </source>
</evidence>
<feature type="transmembrane region" description="Helical" evidence="1">
    <location>
        <begin position="122"/>
        <end position="143"/>
    </location>
</feature>
<feature type="transmembrane region" description="Helical" evidence="1">
    <location>
        <begin position="149"/>
        <end position="173"/>
    </location>
</feature>
<comment type="caution">
    <text evidence="2">The sequence shown here is derived from an EMBL/GenBank/DDBJ whole genome shotgun (WGS) entry which is preliminary data.</text>
</comment>
<evidence type="ECO:0000256" key="1">
    <source>
        <dbReference type="SAM" id="Phobius"/>
    </source>
</evidence>
<organism evidence="2 3">
    <name type="scientific">Nocardia testacea</name>
    <dbReference type="NCBI Taxonomy" id="248551"/>
    <lineage>
        <taxon>Bacteria</taxon>
        <taxon>Bacillati</taxon>
        <taxon>Actinomycetota</taxon>
        <taxon>Actinomycetes</taxon>
        <taxon>Mycobacteriales</taxon>
        <taxon>Nocardiaceae</taxon>
        <taxon>Nocardia</taxon>
    </lineage>
</organism>
<dbReference type="Gene3D" id="1.10.1760.20">
    <property type="match status" value="1"/>
</dbReference>
<dbReference type="Proteomes" id="UP001611494">
    <property type="component" value="Unassembled WGS sequence"/>
</dbReference>
<dbReference type="PANTHER" id="PTHR37815:SF3">
    <property type="entry name" value="UPF0397 PROTEIN SPR0429"/>
    <property type="match status" value="1"/>
</dbReference>
<feature type="transmembrane region" description="Helical" evidence="1">
    <location>
        <begin position="51"/>
        <end position="76"/>
    </location>
</feature>
<keyword evidence="1" id="KW-0472">Membrane</keyword>
<reference evidence="2 3" key="1">
    <citation type="submission" date="2024-10" db="EMBL/GenBank/DDBJ databases">
        <title>The Natural Products Discovery Center: Release of the First 8490 Sequenced Strains for Exploring Actinobacteria Biosynthetic Diversity.</title>
        <authorList>
            <person name="Kalkreuter E."/>
            <person name="Kautsar S.A."/>
            <person name="Yang D."/>
            <person name="Bader C.D."/>
            <person name="Teijaro C.N."/>
            <person name="Fluegel L."/>
            <person name="Davis C.M."/>
            <person name="Simpson J.R."/>
            <person name="Lauterbach L."/>
            <person name="Steele A.D."/>
            <person name="Gui C."/>
            <person name="Meng S."/>
            <person name="Li G."/>
            <person name="Viehrig K."/>
            <person name="Ye F."/>
            <person name="Su P."/>
            <person name="Kiefer A.F."/>
            <person name="Nichols A."/>
            <person name="Cepeda A.J."/>
            <person name="Yan W."/>
            <person name="Fan B."/>
            <person name="Jiang Y."/>
            <person name="Adhikari A."/>
            <person name="Zheng C.-J."/>
            <person name="Schuster L."/>
            <person name="Cowan T.M."/>
            <person name="Smanski M.J."/>
            <person name="Chevrette M.G."/>
            <person name="De Carvalho L.P.S."/>
            <person name="Shen B."/>
        </authorList>
    </citation>
    <scope>NUCLEOTIDE SEQUENCE [LARGE SCALE GENOMIC DNA]</scope>
    <source>
        <strain evidence="2 3">NPDC019377</strain>
    </source>
</reference>
<dbReference type="InterPro" id="IPR009825">
    <property type="entry name" value="ECF_substrate-spec-like"/>
</dbReference>
<dbReference type="Pfam" id="PF07155">
    <property type="entry name" value="ECF-ribofla_trS"/>
    <property type="match status" value="1"/>
</dbReference>
<evidence type="ECO:0000313" key="2">
    <source>
        <dbReference type="EMBL" id="MFI2230114.1"/>
    </source>
</evidence>
<dbReference type="EMBL" id="JBIRYL010000001">
    <property type="protein sequence ID" value="MFI2230114.1"/>
    <property type="molecule type" value="Genomic_DNA"/>
</dbReference>
<feature type="transmembrane region" description="Helical" evidence="1">
    <location>
        <begin position="88"/>
        <end position="110"/>
    </location>
</feature>
<keyword evidence="3" id="KW-1185">Reference proteome</keyword>
<feature type="transmembrane region" description="Helical" evidence="1">
    <location>
        <begin position="20"/>
        <end position="39"/>
    </location>
</feature>
<name>A0ABW7VU49_9NOCA</name>
<gene>
    <name evidence="2" type="ORF">ACH49Z_09710</name>
</gene>
<keyword evidence="1" id="KW-0812">Transmembrane</keyword>
<keyword evidence="1" id="KW-1133">Transmembrane helix</keyword>
<protein>
    <submittedName>
        <fullName evidence="2">ECF transporter S component</fullName>
    </submittedName>
</protein>
<dbReference type="PANTHER" id="PTHR37815">
    <property type="entry name" value="UPF0397 PROTEIN BC_2624-RELATED"/>
    <property type="match status" value="1"/>
</dbReference>